<sequence length="185" mass="22080">MNIYIKSKMNKLTLNIYPQGHYYYVYPERLYSAGQRIIKKFLDENLVGHGEHSLLVYGPDRVKIEITSLKDLDLDSFKMILNRERDQCTITCWEDSESDTVEIIRDKRKATELREELLEDKHPSDLSDEEWIEGINHVISSWQRNEIRLSRSDDEYFLRKFLHFIMNPLGYNENRIRSRIGPPLI</sequence>
<evidence type="ECO:0000313" key="1">
    <source>
        <dbReference type="EMBL" id="QNO55887.1"/>
    </source>
</evidence>
<gene>
    <name evidence="1" type="ORF">FMLIDMBJ_00035</name>
</gene>
<accession>A0A7G9Z6K3</accession>
<organism evidence="1">
    <name type="scientific">Candidatus Methanophaga sp. ANME-1 ERB7</name>
    <dbReference type="NCBI Taxonomy" id="2759913"/>
    <lineage>
        <taxon>Archaea</taxon>
        <taxon>Methanobacteriati</taxon>
        <taxon>Methanobacteriota</taxon>
        <taxon>Stenosarchaea group</taxon>
        <taxon>Methanomicrobia</taxon>
        <taxon>Candidatus Methanophagales</taxon>
        <taxon>Candidatus Methanophagaceae</taxon>
        <taxon>Candidatus Methanophaga</taxon>
    </lineage>
</organism>
<name>A0A7G9Z6K3_9EURY</name>
<dbReference type="EMBL" id="MT631632">
    <property type="protein sequence ID" value="QNO55887.1"/>
    <property type="molecule type" value="Genomic_DNA"/>
</dbReference>
<proteinExistence type="predicted"/>
<dbReference type="AlphaFoldDB" id="A0A7G9Z6K3"/>
<protein>
    <submittedName>
        <fullName evidence="1">Uncharacterized protein</fullName>
    </submittedName>
</protein>
<reference evidence="1" key="1">
    <citation type="submission" date="2020-06" db="EMBL/GenBank/DDBJ databases">
        <title>Unique genomic features of the anaerobic methanotrophic archaea.</title>
        <authorList>
            <person name="Chadwick G.L."/>
            <person name="Skennerton C.T."/>
            <person name="Laso-Perez R."/>
            <person name="Leu A.O."/>
            <person name="Speth D.R."/>
            <person name="Yu H."/>
            <person name="Morgan-Lang C."/>
            <person name="Hatzenpichler R."/>
            <person name="Goudeau D."/>
            <person name="Malmstrom R."/>
            <person name="Brazelton W.J."/>
            <person name="Woyke T."/>
            <person name="Hallam S.J."/>
            <person name="Tyson G.W."/>
            <person name="Wegener G."/>
            <person name="Boetius A."/>
            <person name="Orphan V."/>
        </authorList>
    </citation>
    <scope>NUCLEOTIDE SEQUENCE</scope>
</reference>